<dbReference type="RefSeq" id="YP_009147322.1">
    <property type="nucleotide sequence ID" value="NC_027337.1"/>
</dbReference>
<evidence type="ECO:0000313" key="2">
    <source>
        <dbReference type="Proteomes" id="UP000030212"/>
    </source>
</evidence>
<name>A0A0A0RKH1_9CAUD</name>
<proteinExistence type="predicted"/>
<dbReference type="OrthoDB" id="17430at10239"/>
<gene>
    <name evidence="1" type="ORF">VpaE1_053</name>
</gene>
<organism evidence="1 2">
    <name type="scientific">Escherichia phage vB_EcoM-VpaE1</name>
    <dbReference type="NCBI Taxonomy" id="1555238"/>
    <lineage>
        <taxon>Viruses</taxon>
        <taxon>Duplodnaviria</taxon>
        <taxon>Heunggongvirae</taxon>
        <taxon>Uroviricota</taxon>
        <taxon>Caudoviricetes</taxon>
        <taxon>Andersonviridae</taxon>
        <taxon>Ounavirinae</taxon>
        <taxon>Felixounavirus</taxon>
        <taxon>Felixounavirus VpaE1</taxon>
    </lineage>
</organism>
<protein>
    <submittedName>
        <fullName evidence="1">Uncharacterized protein</fullName>
    </submittedName>
</protein>
<keyword evidence="2" id="KW-1185">Reference proteome</keyword>
<accession>A0A0A0RKH1</accession>
<dbReference type="EMBL" id="KM657822">
    <property type="protein sequence ID" value="AIW02313.1"/>
    <property type="molecule type" value="Genomic_DNA"/>
</dbReference>
<dbReference type="GeneID" id="24722071"/>
<reference evidence="1 2" key="1">
    <citation type="submission" date="2014-09" db="EMBL/GenBank/DDBJ databases">
        <title>Genome of Escherichia coli infecting bacteriophage vB_EcoM-VpaE1.</title>
        <authorList>
            <person name="Truncaite L."/>
            <person name="Simoliunas E."/>
            <person name="Zajanckauskaite A."/>
            <person name="Kaliniene L."/>
            <person name="Vilkaityte M."/>
            <person name="Meskys R."/>
        </authorList>
    </citation>
    <scope>NUCLEOTIDE SEQUENCE [LARGE SCALE GENOMIC DNA]</scope>
    <source>
        <strain evidence="1">VpaE1</strain>
    </source>
</reference>
<sequence>MGTLTIDGKNKILATLTPTTIILHNVDPTADPTANKVTQPVAIYFSEPDNGLIASEDTVNITVPSSATVSHYSLWDANDKCVATGALSKPQFFAEEGIYVISSVSVDLNK</sequence>
<dbReference type="KEGG" id="vg:24722071"/>
<dbReference type="Proteomes" id="UP000030212">
    <property type="component" value="Genome"/>
</dbReference>
<evidence type="ECO:0000313" key="1">
    <source>
        <dbReference type="EMBL" id="AIW02313.1"/>
    </source>
</evidence>